<name>A0A6H1Z8Z9_9ZZZZ</name>
<dbReference type="AlphaFoldDB" id="A0A6H1Z8Z9"/>
<dbReference type="EMBL" id="MT144588">
    <property type="protein sequence ID" value="QJH93497.1"/>
    <property type="molecule type" value="Genomic_DNA"/>
</dbReference>
<proteinExistence type="predicted"/>
<organism evidence="1">
    <name type="scientific">viral metagenome</name>
    <dbReference type="NCBI Taxonomy" id="1070528"/>
    <lineage>
        <taxon>unclassified sequences</taxon>
        <taxon>metagenomes</taxon>
        <taxon>organismal metagenomes</taxon>
    </lineage>
</organism>
<evidence type="ECO:0000313" key="1">
    <source>
        <dbReference type="EMBL" id="QJA43929.1"/>
    </source>
</evidence>
<gene>
    <name evidence="1" type="ORF">TM448A00064_0108</name>
    <name evidence="2" type="ORF">TM448B00061_0117</name>
</gene>
<evidence type="ECO:0000313" key="2">
    <source>
        <dbReference type="EMBL" id="QJH93497.1"/>
    </source>
</evidence>
<evidence type="ECO:0008006" key="3">
    <source>
        <dbReference type="Google" id="ProtNLM"/>
    </source>
</evidence>
<protein>
    <recommendedName>
        <fullName evidence="3">DUF2493 domain-containing protein</fullName>
    </recommendedName>
</protein>
<reference evidence="1" key="1">
    <citation type="submission" date="2020-03" db="EMBL/GenBank/DDBJ databases">
        <title>The deep terrestrial virosphere.</title>
        <authorList>
            <person name="Holmfeldt K."/>
            <person name="Nilsson E."/>
            <person name="Simone D."/>
            <person name="Lopez-Fernandez M."/>
            <person name="Wu X."/>
            <person name="de Brujin I."/>
            <person name="Lundin D."/>
            <person name="Andersson A."/>
            <person name="Bertilsson S."/>
            <person name="Dopson M."/>
        </authorList>
    </citation>
    <scope>NUCLEOTIDE SEQUENCE</scope>
    <source>
        <strain evidence="1">TM448A00064</strain>
        <strain evidence="2">TM448B00061</strain>
    </source>
</reference>
<dbReference type="EMBL" id="MT143971">
    <property type="protein sequence ID" value="QJA43929.1"/>
    <property type="molecule type" value="Genomic_DNA"/>
</dbReference>
<accession>A0A6H1Z8Z9</accession>
<dbReference type="SUPFAM" id="SSF102405">
    <property type="entry name" value="MCP/YpsA-like"/>
    <property type="match status" value="1"/>
</dbReference>
<sequence>MDKPKYLVKPDMSKPRLVFVGKRLAFSSPSLLRDRLVALGEHWAQQGYLVVTGNSPGSEELVARGVNRVNPACLEAYLPWDHYHPDKLVEGNRVMTVRRATLQDRKTAQACLSSWSIFSKAVRDSRVRFAQMMHGAAMVQAVPSYNKPGWGVVGDAIRIAWHMGITVFDALEDRRLDPDPKLIQVETH</sequence>